<name>A0A9D5BPW5_PEA</name>
<dbReference type="SUPFAM" id="SSF56219">
    <property type="entry name" value="DNase I-like"/>
    <property type="match status" value="1"/>
</dbReference>
<keyword evidence="2" id="KW-1185">Reference proteome</keyword>
<dbReference type="Gene3D" id="3.60.10.10">
    <property type="entry name" value="Endonuclease/exonuclease/phosphatase"/>
    <property type="match status" value="1"/>
</dbReference>
<sequence>MCQFKGRNLLGLSCIQIVRLYKSQRSLLNKVSNILASIFYFVSFKGVEEFMGDHLNSWYFRVGGNLVKRKRIAHLIRAGKVNICFIQESKLSSLDLNVVSSLWGDVNVEWSESGAVGTTWGFSILWRKDLLKLSFSFRGEGFVGVNAEWMVVNVYSPCQ</sequence>
<gene>
    <name evidence="1" type="ORF">KIW84_015105</name>
</gene>
<protein>
    <submittedName>
        <fullName evidence="1">Uncharacterized protein</fullName>
    </submittedName>
</protein>
<evidence type="ECO:0000313" key="2">
    <source>
        <dbReference type="Proteomes" id="UP001058974"/>
    </source>
</evidence>
<accession>A0A9D5BPW5</accession>
<reference evidence="1 2" key="1">
    <citation type="journal article" date="2022" name="Nat. Genet.">
        <title>Improved pea reference genome and pan-genome highlight genomic features and evolutionary characteristics.</title>
        <authorList>
            <person name="Yang T."/>
            <person name="Liu R."/>
            <person name="Luo Y."/>
            <person name="Hu S."/>
            <person name="Wang D."/>
            <person name="Wang C."/>
            <person name="Pandey M.K."/>
            <person name="Ge S."/>
            <person name="Xu Q."/>
            <person name="Li N."/>
            <person name="Li G."/>
            <person name="Huang Y."/>
            <person name="Saxena R.K."/>
            <person name="Ji Y."/>
            <person name="Li M."/>
            <person name="Yan X."/>
            <person name="He Y."/>
            <person name="Liu Y."/>
            <person name="Wang X."/>
            <person name="Xiang C."/>
            <person name="Varshney R.K."/>
            <person name="Ding H."/>
            <person name="Gao S."/>
            <person name="Zong X."/>
        </authorList>
    </citation>
    <scope>NUCLEOTIDE SEQUENCE [LARGE SCALE GENOMIC DNA]</scope>
    <source>
        <strain evidence="1 2">cv. Zhongwan 6</strain>
    </source>
</reference>
<comment type="caution">
    <text evidence="1">The sequence shown here is derived from an EMBL/GenBank/DDBJ whole genome shotgun (WGS) entry which is preliminary data.</text>
</comment>
<evidence type="ECO:0000313" key="1">
    <source>
        <dbReference type="EMBL" id="KAI5447520.1"/>
    </source>
</evidence>
<dbReference type="Gramene" id="Psat01G0510500-T1">
    <property type="protein sequence ID" value="KAI5447520.1"/>
    <property type="gene ID" value="KIW84_015105"/>
</dbReference>
<organism evidence="1 2">
    <name type="scientific">Pisum sativum</name>
    <name type="common">Garden pea</name>
    <name type="synonym">Lathyrus oleraceus</name>
    <dbReference type="NCBI Taxonomy" id="3888"/>
    <lineage>
        <taxon>Eukaryota</taxon>
        <taxon>Viridiplantae</taxon>
        <taxon>Streptophyta</taxon>
        <taxon>Embryophyta</taxon>
        <taxon>Tracheophyta</taxon>
        <taxon>Spermatophyta</taxon>
        <taxon>Magnoliopsida</taxon>
        <taxon>eudicotyledons</taxon>
        <taxon>Gunneridae</taxon>
        <taxon>Pentapetalae</taxon>
        <taxon>rosids</taxon>
        <taxon>fabids</taxon>
        <taxon>Fabales</taxon>
        <taxon>Fabaceae</taxon>
        <taxon>Papilionoideae</taxon>
        <taxon>50 kb inversion clade</taxon>
        <taxon>NPAAA clade</taxon>
        <taxon>Hologalegina</taxon>
        <taxon>IRL clade</taxon>
        <taxon>Fabeae</taxon>
        <taxon>Lathyrus</taxon>
    </lineage>
</organism>
<dbReference type="InterPro" id="IPR036691">
    <property type="entry name" value="Endo/exonu/phosph_ase_sf"/>
</dbReference>
<dbReference type="EMBL" id="JAMSHJ010000001">
    <property type="protein sequence ID" value="KAI5447520.1"/>
    <property type="molecule type" value="Genomic_DNA"/>
</dbReference>
<dbReference type="Proteomes" id="UP001058974">
    <property type="component" value="Chromosome 1"/>
</dbReference>
<dbReference type="AlphaFoldDB" id="A0A9D5BPW5"/>
<proteinExistence type="predicted"/>